<dbReference type="eggNOG" id="ENOG502SFCV">
    <property type="taxonomic scope" value="Eukaryota"/>
</dbReference>
<keyword evidence="3" id="KW-1185">Reference proteome</keyword>
<comment type="caution">
    <text evidence="2">The sequence shown here is derived from an EMBL/GenBank/DDBJ whole genome shotgun (WGS) entry which is preliminary data.</text>
</comment>
<dbReference type="Proteomes" id="UP000266841">
    <property type="component" value="Unassembled WGS sequence"/>
</dbReference>
<dbReference type="OrthoDB" id="201398at2759"/>
<feature type="region of interest" description="Disordered" evidence="1">
    <location>
        <begin position="28"/>
        <end position="57"/>
    </location>
</feature>
<evidence type="ECO:0000313" key="3">
    <source>
        <dbReference type="Proteomes" id="UP000266841"/>
    </source>
</evidence>
<feature type="region of interest" description="Disordered" evidence="1">
    <location>
        <begin position="196"/>
        <end position="225"/>
    </location>
</feature>
<feature type="compositionally biased region" description="Polar residues" evidence="1">
    <location>
        <begin position="209"/>
        <end position="225"/>
    </location>
</feature>
<feature type="region of interest" description="Disordered" evidence="1">
    <location>
        <begin position="326"/>
        <end position="352"/>
    </location>
</feature>
<feature type="region of interest" description="Disordered" evidence="1">
    <location>
        <begin position="474"/>
        <end position="498"/>
    </location>
</feature>
<feature type="compositionally biased region" description="Basic and acidic residues" evidence="1">
    <location>
        <begin position="485"/>
        <end position="498"/>
    </location>
</feature>
<protein>
    <recommendedName>
        <fullName evidence="4">RRM domain-containing protein</fullName>
    </recommendedName>
</protein>
<evidence type="ECO:0000256" key="1">
    <source>
        <dbReference type="SAM" id="MobiDB-lite"/>
    </source>
</evidence>
<dbReference type="AlphaFoldDB" id="K0TCP5"/>
<evidence type="ECO:0008006" key="4">
    <source>
        <dbReference type="Google" id="ProtNLM"/>
    </source>
</evidence>
<gene>
    <name evidence="2" type="ORF">THAOC_03329</name>
</gene>
<evidence type="ECO:0000313" key="2">
    <source>
        <dbReference type="EMBL" id="EJK74964.1"/>
    </source>
</evidence>
<name>K0TCP5_THAOC</name>
<organism evidence="2 3">
    <name type="scientific">Thalassiosira oceanica</name>
    <name type="common">Marine diatom</name>
    <dbReference type="NCBI Taxonomy" id="159749"/>
    <lineage>
        <taxon>Eukaryota</taxon>
        <taxon>Sar</taxon>
        <taxon>Stramenopiles</taxon>
        <taxon>Ochrophyta</taxon>
        <taxon>Bacillariophyta</taxon>
        <taxon>Coscinodiscophyceae</taxon>
        <taxon>Thalassiosirophycidae</taxon>
        <taxon>Thalassiosirales</taxon>
        <taxon>Thalassiosiraceae</taxon>
        <taxon>Thalassiosira</taxon>
    </lineage>
</organism>
<accession>K0TCP5</accession>
<reference evidence="2 3" key="1">
    <citation type="journal article" date="2012" name="Genome Biol.">
        <title>Genome and low-iron response of an oceanic diatom adapted to chronic iron limitation.</title>
        <authorList>
            <person name="Lommer M."/>
            <person name="Specht M."/>
            <person name="Roy A.S."/>
            <person name="Kraemer L."/>
            <person name="Andreson R."/>
            <person name="Gutowska M.A."/>
            <person name="Wolf J."/>
            <person name="Bergner S.V."/>
            <person name="Schilhabel M.B."/>
            <person name="Klostermeier U.C."/>
            <person name="Beiko R.G."/>
            <person name="Rosenstiel P."/>
            <person name="Hippler M."/>
            <person name="Laroche J."/>
        </authorList>
    </citation>
    <scope>NUCLEOTIDE SEQUENCE [LARGE SCALE GENOMIC DNA]</scope>
    <source>
        <strain evidence="2 3">CCMP1005</strain>
    </source>
</reference>
<proteinExistence type="predicted"/>
<sequence>MARITMQSIERKGKRRCLARASASIKLSSDQDDVLHGDDPTALAETNVKPPRMPNIDDRVLSTKYKTPNISPTSYAYRASRAEKLGQSDSNHPIPKQNSHATNQLFQMIAPHVEQRTIHQLMRQMDKIISRTDDLTVRTTGAKIRALQRQLDKLFGIQKPGSATGREMEYTWSLKGHPWMHELLLSYFKGQLLEGSKADSDSEPEGSEFNPTSSDHLTHSTANNREQFENRVDILKGARESALKWPIFWNDKSRLEAGFSVRDSSSDSYRHYLDKVAMRHNQKDEQHHQEEAEQMLRVLIANLPPPHLDKLMTRLDNFSALDSKQEETKQNSWDITGESDIPSLPQHQRRKESLWKKKEDRLLILGNTLVDKISPTHAHLIAAQLGVFLYVDVPLKSKASGDESTPDIRSKSDLAYAIRRHRKLGSVEKKYTKLENVFLAKMQKLQADFSTTPPPRDELHGGAFREGAEDDIDYTSDLNAGDFQNEQKKYDPETRRRQQEDLEGTLEELRLLGVRDQTNDKMTVGRGRPSQQTVTLRDETAQVVDDDEVEAEEKLVFIDNLPIDTSMEEIDEIYSRCGPLSSINLFNLRPDLDPGTLTRAQKEERLLTKKRSKDRVVNISSNSRPRTPVYGLLRFHTAEGYRMATNQSLLVLGMNIRRHPVLSLRPRRMKTLYIEQIPQDLHQITVEYNLARLLHDNEIYIGLDGMNGVNNRGATSRVNGSGHQFQGHSFPSSSQIKFEDFKTAWRAYDLLRGAIGDNGRHSVSIFGKGEECQVHWMKTPADADDYWTRDVEPFA</sequence>
<dbReference type="EMBL" id="AGNL01003222">
    <property type="protein sequence ID" value="EJK74964.1"/>
    <property type="molecule type" value="Genomic_DNA"/>
</dbReference>